<evidence type="ECO:0000256" key="10">
    <source>
        <dbReference type="ARBA" id="ARBA00040905"/>
    </source>
</evidence>
<reference evidence="17" key="1">
    <citation type="journal article" date="2011" name="Genome Biol.">
        <title>The draft genome of the carcinogenic human liver fluke Clonorchis sinensis.</title>
        <authorList>
            <person name="Wang X."/>
            <person name="Chen W."/>
            <person name="Huang Y."/>
            <person name="Sun J."/>
            <person name="Men J."/>
            <person name="Liu H."/>
            <person name="Luo F."/>
            <person name="Guo L."/>
            <person name="Lv X."/>
            <person name="Deng C."/>
            <person name="Zhou C."/>
            <person name="Fan Y."/>
            <person name="Li X."/>
            <person name="Huang L."/>
            <person name="Hu Y."/>
            <person name="Liang C."/>
            <person name="Hu X."/>
            <person name="Xu J."/>
            <person name="Yu X."/>
        </authorList>
    </citation>
    <scope>NUCLEOTIDE SEQUENCE [LARGE SCALE GENOMIC DNA]</scope>
    <source>
        <strain evidence="17">Henan</strain>
    </source>
</reference>
<feature type="compositionally biased region" description="Pro residues" evidence="15">
    <location>
        <begin position="299"/>
        <end position="308"/>
    </location>
</feature>
<keyword evidence="18" id="KW-1185">Reference proteome</keyword>
<feature type="region of interest" description="Disordered" evidence="15">
    <location>
        <begin position="284"/>
        <end position="309"/>
    </location>
</feature>
<evidence type="ECO:0000256" key="16">
    <source>
        <dbReference type="SAM" id="Phobius"/>
    </source>
</evidence>
<dbReference type="GO" id="GO:0012505">
    <property type="term" value="C:endomembrane system"/>
    <property type="evidence" value="ECO:0007669"/>
    <property type="project" value="TreeGrafter"/>
</dbReference>
<proteinExistence type="inferred from homology"/>
<comment type="catalytic activity">
    <reaction evidence="9">
        <text>6-(alpha-D-glucosaminyl)-(1-octadecanoyl,2-(9Z)-octadecenoyl-sn-glycero-3-phospho)-1D-myo-inositol(in) = 6-(alpha-D-glucosaminyl)-(1-octadecanoyl,2-(9Z)-octadecenoyl-sn-glycero-3-phospho)-1D-myo-inositol(out)</text>
        <dbReference type="Rhea" id="RHEA:71495"/>
        <dbReference type="ChEBI" id="CHEBI:190691"/>
    </reaction>
</comment>
<evidence type="ECO:0000256" key="12">
    <source>
        <dbReference type="ARBA" id="ARBA00043155"/>
    </source>
</evidence>
<accession>G7YL24</accession>
<evidence type="ECO:0000256" key="11">
    <source>
        <dbReference type="ARBA" id="ARBA00042320"/>
    </source>
</evidence>
<evidence type="ECO:0000256" key="14">
    <source>
        <dbReference type="ARBA" id="ARBA00093208"/>
    </source>
</evidence>
<comment type="catalytic activity">
    <reaction evidence="8">
        <text>a 1,2-diacyl-sn-glycero-3-phospho-(1D-myo-inositol)(in) = a 1,2-diacyl-sn-glycero-3-phospho-(1D-myo-inositol)(out)</text>
        <dbReference type="Rhea" id="RHEA:38691"/>
        <dbReference type="ChEBI" id="CHEBI:57880"/>
    </reaction>
</comment>
<evidence type="ECO:0000256" key="1">
    <source>
        <dbReference type="ARBA" id="ARBA00004141"/>
    </source>
</evidence>
<dbReference type="AlphaFoldDB" id="G7YL24"/>
<dbReference type="Pfam" id="PF05602">
    <property type="entry name" value="CLPTM1"/>
    <property type="match status" value="1"/>
</dbReference>
<feature type="transmembrane region" description="Helical" evidence="16">
    <location>
        <begin position="430"/>
        <end position="452"/>
    </location>
</feature>
<comment type="catalytic activity">
    <reaction evidence="6">
        <text>a 1,2-diacyl-sn-glycero-3-phosphoethanolamine(in) = a 1,2-diacyl-sn-glycero-3-phosphoethanolamine(out)</text>
        <dbReference type="Rhea" id="RHEA:38895"/>
        <dbReference type="ChEBI" id="CHEBI:64612"/>
    </reaction>
</comment>
<dbReference type="EMBL" id="DF143554">
    <property type="protein sequence ID" value="GAA53655.1"/>
    <property type="molecule type" value="Genomic_DNA"/>
</dbReference>
<evidence type="ECO:0000256" key="8">
    <source>
        <dbReference type="ARBA" id="ARBA00035895"/>
    </source>
</evidence>
<feature type="region of interest" description="Disordered" evidence="15">
    <location>
        <begin position="1"/>
        <end position="20"/>
    </location>
</feature>
<dbReference type="PANTHER" id="PTHR21347:SF0">
    <property type="entry name" value="LIPID SCRAMBLASE CLPTM1L"/>
    <property type="match status" value="1"/>
</dbReference>
<gene>
    <name evidence="17" type="ORF">CLF_110711</name>
</gene>
<comment type="catalytic activity">
    <reaction evidence="7">
        <text>a 1,2-diacyl-sn-glycero-3-phosphocholine(in) = a 1,2-diacyl-sn-glycero-3-phosphocholine(out)</text>
        <dbReference type="Rhea" id="RHEA:38571"/>
        <dbReference type="ChEBI" id="CHEBI:57643"/>
    </reaction>
</comment>
<keyword evidence="3 16" id="KW-0812">Transmembrane</keyword>
<comment type="similarity">
    <text evidence="2">Belongs to the CLPTM1 family.</text>
</comment>
<evidence type="ECO:0000256" key="4">
    <source>
        <dbReference type="ARBA" id="ARBA00022989"/>
    </source>
</evidence>
<evidence type="ECO:0000256" key="9">
    <source>
        <dbReference type="ARBA" id="ARBA00036810"/>
    </source>
</evidence>
<dbReference type="PANTHER" id="PTHR21347">
    <property type="entry name" value="CLEFT LIP AND PALATE ASSOCIATED TRANSMEMBRANE PROTEIN-RELATED"/>
    <property type="match status" value="1"/>
</dbReference>
<feature type="region of interest" description="Disordered" evidence="15">
    <location>
        <begin position="672"/>
        <end position="708"/>
    </location>
</feature>
<organism evidence="17 18">
    <name type="scientific">Clonorchis sinensis</name>
    <name type="common">Chinese liver fluke</name>
    <dbReference type="NCBI Taxonomy" id="79923"/>
    <lineage>
        <taxon>Eukaryota</taxon>
        <taxon>Metazoa</taxon>
        <taxon>Spiralia</taxon>
        <taxon>Lophotrochozoa</taxon>
        <taxon>Platyhelminthes</taxon>
        <taxon>Trematoda</taxon>
        <taxon>Digenea</taxon>
        <taxon>Opisthorchiida</taxon>
        <taxon>Opisthorchiata</taxon>
        <taxon>Opisthorchiidae</taxon>
        <taxon>Clonorchis</taxon>
    </lineage>
</organism>
<feature type="transmembrane region" description="Helical" evidence="16">
    <location>
        <begin position="473"/>
        <end position="492"/>
    </location>
</feature>
<feature type="transmembrane region" description="Helical" evidence="16">
    <location>
        <begin position="577"/>
        <end position="598"/>
    </location>
</feature>
<keyword evidence="4 16" id="KW-1133">Transmembrane helix</keyword>
<sequence length="708" mass="80749">MLLTAEDVSVTNNEPPASENEVGCCRHRIGAAGSDYQPNTPCLGDYTYWICNIFAGGTKENVTRGGFGKLWEAVSLKTSVEGFRKREIDRGIFVVSAYALTVCNSDTIREEFYDALDDLLRAGNLACGTEPPGALKHWIPDRTVALLKSRRNIPIGPEQHDATNYQASSEDNNKYLYDVKVNRQYIEIRVARVRQLDVGRIAANLFAGLDNLPVNRFDTSLGDIIKSKRTGAEHLIRLPHLVHFYKSFPWADFSALSALDANPNLTLLQSTTYTRDKCVCAQHRLPNKTGGESVSSSEPSPPGQPDDQPPVSFWLSTLRVFLLRTPVVFDRNTVAAELVPYIRPTLDKRSQRPVYLPAVYVNPSMQPSADWTETPVVSHREQEYPTMEFTVSVEPQSIGKFRLRCMLGMMAEQLRSYGFKQKDIDDVRQLFLGTNFYFLVTTMFVSVCHILFDFLAFKNDISFWRKAKNTSGLSMRTVVWRFVSSFIIFLHLCEEQSSLLVIVPMGISTCIELWKLARLTKCSFSFKHGFRRGQRSKAERETDELDAQFMFWLQVLLIPLCVAGSIYSLLYTPHRSWYSWCLQTLVHGVYAFGFLFMTPQLFINYRLKSVAHLPWKALTYKAFNTFIDDFFAMIISMPTSHRIACLRDDVVFLIYLYQRWLYPVDKSRVNEFGQRGDHEDDGQEGDVKTTGSQKSAAKKEPRISKKDD</sequence>
<feature type="transmembrane region" description="Helical" evidence="16">
    <location>
        <begin position="549"/>
        <end position="571"/>
    </location>
</feature>
<evidence type="ECO:0000256" key="6">
    <source>
        <dbReference type="ARBA" id="ARBA00024615"/>
    </source>
</evidence>
<dbReference type="GO" id="GO:0016020">
    <property type="term" value="C:membrane"/>
    <property type="evidence" value="ECO:0007669"/>
    <property type="project" value="UniProtKB-SubCell"/>
</dbReference>
<evidence type="ECO:0000256" key="15">
    <source>
        <dbReference type="SAM" id="MobiDB-lite"/>
    </source>
</evidence>
<dbReference type="Proteomes" id="UP000008909">
    <property type="component" value="Unassembled WGS sequence"/>
</dbReference>
<protein>
    <recommendedName>
        <fullName evidence="10">Lipid scramblase CLPTM1L</fullName>
    </recommendedName>
    <alternativeName>
        <fullName evidence="12">Cisplatin resistance-related protein 9</fullName>
    </alternativeName>
    <alternativeName>
        <fullName evidence="11">Cleft lip and palate transmembrane protein 1-like protein</fullName>
    </alternativeName>
</protein>
<evidence type="ECO:0000256" key="13">
    <source>
        <dbReference type="ARBA" id="ARBA00045827"/>
    </source>
</evidence>
<evidence type="ECO:0000256" key="7">
    <source>
        <dbReference type="ARBA" id="ARBA00024631"/>
    </source>
</evidence>
<evidence type="ECO:0000256" key="2">
    <source>
        <dbReference type="ARBA" id="ARBA00009310"/>
    </source>
</evidence>
<reference key="2">
    <citation type="submission" date="2011-10" db="EMBL/GenBank/DDBJ databases">
        <title>The genome and transcriptome sequence of Clonorchis sinensis provide insights into the carcinogenic liver fluke.</title>
        <authorList>
            <person name="Wang X."/>
            <person name="Huang Y."/>
            <person name="Chen W."/>
            <person name="Liu H."/>
            <person name="Guo L."/>
            <person name="Chen Y."/>
            <person name="Luo F."/>
            <person name="Zhou W."/>
            <person name="Sun J."/>
            <person name="Mao Q."/>
            <person name="Liang P."/>
            <person name="Zhou C."/>
            <person name="Tian Y."/>
            <person name="Men J."/>
            <person name="Lv X."/>
            <person name="Huang L."/>
            <person name="Zhou J."/>
            <person name="Hu Y."/>
            <person name="Li R."/>
            <person name="Zhang F."/>
            <person name="Lei H."/>
            <person name="Li X."/>
            <person name="Hu X."/>
            <person name="Liang C."/>
            <person name="Xu J."/>
            <person name="Wu Z."/>
            <person name="Yu X."/>
        </authorList>
    </citation>
    <scope>NUCLEOTIDE SEQUENCE</scope>
    <source>
        <strain>Henan</strain>
    </source>
</reference>
<name>G7YL24_CLOSI</name>
<keyword evidence="5 16" id="KW-0472">Membrane</keyword>
<comment type="subcellular location">
    <subcellularLocation>
        <location evidence="1">Membrane</location>
        <topology evidence="1">Multi-pass membrane protein</topology>
    </subcellularLocation>
</comment>
<comment type="catalytic activity">
    <reaction evidence="14">
        <text>a 6-(alpha-D-glucosaminyl)-1-(1,2-diacyl-sn-glycero-3-phospho)-1D-myo-inositol(in) = a 6-(alpha-D-glucosaminyl)-1-(1,2-diacyl-sn-glycero-3-phospho)-1D-myo-inositol(out)</text>
        <dbReference type="Rhea" id="RHEA:71491"/>
        <dbReference type="ChEBI" id="CHEBI:57997"/>
    </reaction>
</comment>
<feature type="compositionally biased region" description="Basic and acidic residues" evidence="15">
    <location>
        <begin position="697"/>
        <end position="708"/>
    </location>
</feature>
<evidence type="ECO:0000256" key="5">
    <source>
        <dbReference type="ARBA" id="ARBA00023136"/>
    </source>
</evidence>
<dbReference type="InterPro" id="IPR008429">
    <property type="entry name" value="CLPTM1"/>
</dbReference>
<evidence type="ECO:0000313" key="18">
    <source>
        <dbReference type="Proteomes" id="UP000008909"/>
    </source>
</evidence>
<evidence type="ECO:0000256" key="3">
    <source>
        <dbReference type="ARBA" id="ARBA00022692"/>
    </source>
</evidence>
<evidence type="ECO:0000313" key="17">
    <source>
        <dbReference type="EMBL" id="GAA53655.1"/>
    </source>
</evidence>
<comment type="function">
    <text evidence="13">Scramblase that mediates the translocation of glucosaminylphosphatidylinositol (alpha-D-GlcN-(1-6)-(1,2-diacyl-sn-glycero-3-phospho)-1D-myo-inositol, GlcN-PI) across the endoplasmic reticulum (ER) membrane, from the cytosolic leaflet to the luminal leaflet of the ER membrane, where it participates in the biosynthesis of glycosylphosphatidylinositol (GPI). GPI is a lipid glycoconjugate involved in post-translational modification of proteins. Can also translocate 1,2-diacyl-sn-glycero-3-phospho-(1D-myo-inositol) (phosphatidylinositol or PI), as well as several other phospholipids (1,2-diacyl-sn-glycero-3-phosphocholine, 1,2-diacyl-sn-glycero-3-phosphoethanolamine), and N-acetylglucosaminylphosphatidylinositol (GlcNAc-PI) in vitro.</text>
</comment>